<gene>
    <name evidence="3" type="ORF">GNZ12_41220</name>
</gene>
<dbReference type="Gene3D" id="3.40.50.1820">
    <property type="entry name" value="alpha/beta hydrolase"/>
    <property type="match status" value="1"/>
</dbReference>
<dbReference type="Pfam" id="PF00561">
    <property type="entry name" value="Abhydrolase_1"/>
    <property type="match status" value="1"/>
</dbReference>
<accession>A0ABX2C6A0</accession>
<keyword evidence="1 3" id="KW-0378">Hydrolase</keyword>
<name>A0ABX2C6A0_9BURK</name>
<evidence type="ECO:0000313" key="3">
    <source>
        <dbReference type="EMBL" id="NPT47605.1"/>
    </source>
</evidence>
<dbReference type="RefSeq" id="WP_172318425.1">
    <property type="nucleotide sequence ID" value="NZ_WOEY01000166.1"/>
</dbReference>
<sequence>MRIETGDFATNGIELRADIAGTGMPVLLCHGFPESRHSWRHQVPALAEAGYRVIAPDMRGYGGSSAPETIEDFTILHLVGDMVGLLDTLGHPKAVIVGHDWGALVAWAAAMLRPDRFIGVAGLSVPFIPRTASAPLATLRRRGRERFYWLWFEPRGRAEAELDADPAESLRRMYWGLSGAAPDPLWNGMVAESGFLATFPAPSGLPDWLTPEDLSLQTAAFARGFRAPLDWYRNLDRNWGLLGAFAGTRITQPAMFLAGARDPVLNWRRDAYAAHSETLPGLVSSTLLPGIGHWIQQEAPEAVTVALLDFLRTFKAPDYPPMGSR</sequence>
<dbReference type="InterPro" id="IPR000073">
    <property type="entry name" value="AB_hydrolase_1"/>
</dbReference>
<feature type="domain" description="AB hydrolase-1" evidence="2">
    <location>
        <begin position="25"/>
        <end position="299"/>
    </location>
</feature>
<proteinExistence type="predicted"/>
<reference evidence="3 4" key="1">
    <citation type="submission" date="2019-11" db="EMBL/GenBank/DDBJ databases">
        <title>Metabolism of dissolved organic matter in forest soils.</title>
        <authorList>
            <person name="Cyle K.T."/>
            <person name="Wilhelm R.C."/>
            <person name="Martinez C.E."/>
        </authorList>
    </citation>
    <scope>NUCLEOTIDE SEQUENCE [LARGE SCALE GENOMIC DNA]</scope>
    <source>
        <strain evidence="3 4">1N</strain>
    </source>
</reference>
<dbReference type="InterPro" id="IPR029058">
    <property type="entry name" value="AB_hydrolase_fold"/>
</dbReference>
<dbReference type="PRINTS" id="PR00412">
    <property type="entry name" value="EPOXHYDRLASE"/>
</dbReference>
<evidence type="ECO:0000259" key="2">
    <source>
        <dbReference type="Pfam" id="PF00561"/>
    </source>
</evidence>
<dbReference type="SUPFAM" id="SSF53474">
    <property type="entry name" value="alpha/beta-Hydrolases"/>
    <property type="match status" value="1"/>
</dbReference>
<organism evidence="3 4">
    <name type="scientific">Paraburkholderia solitsugae</name>
    <dbReference type="NCBI Taxonomy" id="2675748"/>
    <lineage>
        <taxon>Bacteria</taxon>
        <taxon>Pseudomonadati</taxon>
        <taxon>Pseudomonadota</taxon>
        <taxon>Betaproteobacteria</taxon>
        <taxon>Burkholderiales</taxon>
        <taxon>Burkholderiaceae</taxon>
        <taxon>Paraburkholderia</taxon>
    </lineage>
</organism>
<protein>
    <submittedName>
        <fullName evidence="3">Alpha/beta fold hydrolase</fullName>
    </submittedName>
</protein>
<dbReference type="EMBL" id="WOEY01000166">
    <property type="protein sequence ID" value="NPT47605.1"/>
    <property type="molecule type" value="Genomic_DNA"/>
</dbReference>
<dbReference type="PANTHER" id="PTHR43329">
    <property type="entry name" value="EPOXIDE HYDROLASE"/>
    <property type="match status" value="1"/>
</dbReference>
<evidence type="ECO:0000313" key="4">
    <source>
        <dbReference type="Proteomes" id="UP000652198"/>
    </source>
</evidence>
<dbReference type="Proteomes" id="UP000652198">
    <property type="component" value="Unassembled WGS sequence"/>
</dbReference>
<dbReference type="InterPro" id="IPR000639">
    <property type="entry name" value="Epox_hydrolase-like"/>
</dbReference>
<dbReference type="PRINTS" id="PR00111">
    <property type="entry name" value="ABHYDROLASE"/>
</dbReference>
<keyword evidence="4" id="KW-1185">Reference proteome</keyword>
<evidence type="ECO:0000256" key="1">
    <source>
        <dbReference type="ARBA" id="ARBA00022801"/>
    </source>
</evidence>
<comment type="caution">
    <text evidence="3">The sequence shown here is derived from an EMBL/GenBank/DDBJ whole genome shotgun (WGS) entry which is preliminary data.</text>
</comment>
<dbReference type="GO" id="GO:0016787">
    <property type="term" value="F:hydrolase activity"/>
    <property type="evidence" value="ECO:0007669"/>
    <property type="project" value="UniProtKB-KW"/>
</dbReference>